<name>A0A1R1AYN2_PAELA</name>
<dbReference type="OrthoDB" id="1909850at2"/>
<protein>
    <recommendedName>
        <fullName evidence="4">DUF1129 domain-containing protein</fullName>
    </recommendedName>
</protein>
<dbReference type="RefSeq" id="WP_076324424.1">
    <property type="nucleotide sequence ID" value="NZ_MRTF01000007.1"/>
</dbReference>
<feature type="transmembrane region" description="Helical" evidence="1">
    <location>
        <begin position="107"/>
        <end position="127"/>
    </location>
</feature>
<keyword evidence="1" id="KW-0812">Transmembrane</keyword>
<reference evidence="2 3" key="1">
    <citation type="submission" date="2016-11" db="EMBL/GenBank/DDBJ databases">
        <title>Paenibacillus species isolates.</title>
        <authorList>
            <person name="Beno S.M."/>
        </authorList>
    </citation>
    <scope>NUCLEOTIDE SEQUENCE [LARGE SCALE GENOMIC DNA]</scope>
    <source>
        <strain evidence="2 3">FSL F4-0100</strain>
    </source>
</reference>
<dbReference type="InterPro" id="IPR047928">
    <property type="entry name" value="Perm_prefix_1"/>
</dbReference>
<keyword evidence="1" id="KW-1133">Transmembrane helix</keyword>
<evidence type="ECO:0008006" key="4">
    <source>
        <dbReference type="Google" id="ProtNLM"/>
    </source>
</evidence>
<gene>
    <name evidence="2" type="ORF">BK123_21565</name>
</gene>
<dbReference type="Proteomes" id="UP000187074">
    <property type="component" value="Unassembled WGS sequence"/>
</dbReference>
<dbReference type="EMBL" id="MRTF01000007">
    <property type="protein sequence ID" value="OME90933.1"/>
    <property type="molecule type" value="Genomic_DNA"/>
</dbReference>
<dbReference type="AlphaFoldDB" id="A0A1R1AYN2"/>
<accession>A0A1R1AYN2</accession>
<comment type="caution">
    <text evidence="2">The sequence shown here is derived from an EMBL/GenBank/DDBJ whole genome shotgun (WGS) entry which is preliminary data.</text>
</comment>
<dbReference type="STRING" id="1401.BK123_21565"/>
<organism evidence="2 3">
    <name type="scientific">Paenibacillus lautus</name>
    <name type="common">Bacillus lautus</name>
    <dbReference type="NCBI Taxonomy" id="1401"/>
    <lineage>
        <taxon>Bacteria</taxon>
        <taxon>Bacillati</taxon>
        <taxon>Bacillota</taxon>
        <taxon>Bacilli</taxon>
        <taxon>Bacillales</taxon>
        <taxon>Paenibacillaceae</taxon>
        <taxon>Paenibacillus</taxon>
    </lineage>
</organism>
<feature type="transmembrane region" description="Helical" evidence="1">
    <location>
        <begin position="154"/>
        <end position="175"/>
    </location>
</feature>
<evidence type="ECO:0000313" key="2">
    <source>
        <dbReference type="EMBL" id="OME90933.1"/>
    </source>
</evidence>
<proteinExistence type="predicted"/>
<keyword evidence="1" id="KW-0472">Membrane</keyword>
<evidence type="ECO:0000256" key="1">
    <source>
        <dbReference type="SAM" id="Phobius"/>
    </source>
</evidence>
<evidence type="ECO:0000313" key="3">
    <source>
        <dbReference type="Proteomes" id="UP000187074"/>
    </source>
</evidence>
<feature type="transmembrane region" description="Helical" evidence="1">
    <location>
        <begin position="82"/>
        <end position="101"/>
    </location>
</feature>
<dbReference type="NCBIfam" id="NF038403">
    <property type="entry name" value="perm_prefix_1"/>
    <property type="match status" value="1"/>
</dbReference>
<sequence length="226" mass="26085">MTNRHDLEIFVDRLFANQRKTKEVVELKNEVLSNLEARVTDYMENGMEYQSAISLAIDNIEDIEALIDDNQKVYSYRFRYDLVQSALIYSLLAWIVTIPARFLPSGIGVNTLLLCVVVFTGAVYLSMSRHLKRYEKQTAIINAGKLAKWSKGAWWLWSIFIVVVSMYTFVVQYGSDLWFGRALRIDGPYSFYETVMRYAIPMTSVIIPLLIQKACKLTLQLEVNEP</sequence>
<feature type="transmembrane region" description="Helical" evidence="1">
    <location>
        <begin position="195"/>
        <end position="211"/>
    </location>
</feature>